<keyword evidence="2" id="KW-1185">Reference proteome</keyword>
<dbReference type="OrthoDB" id="5844311at2759"/>
<evidence type="ECO:0000313" key="2">
    <source>
        <dbReference type="Proteomes" id="UP000270094"/>
    </source>
</evidence>
<protein>
    <submittedName>
        <fullName evidence="1">Uncharacterized protein</fullName>
    </submittedName>
</protein>
<gene>
    <name evidence="1" type="ORF">SVUK_LOCUS12479</name>
</gene>
<sequence length="81" mass="9064">MSTRDLLILKGMRVSGFLVFIACIIAWAFASPVSDTEAAYRILNKYLQRFGGDDLQDVYLVGDHGIVVEHEHLMSGFLMSL</sequence>
<reference evidence="1 2" key="1">
    <citation type="submission" date="2018-11" db="EMBL/GenBank/DDBJ databases">
        <authorList>
            <consortium name="Pathogen Informatics"/>
        </authorList>
    </citation>
    <scope>NUCLEOTIDE SEQUENCE [LARGE SCALE GENOMIC DNA]</scope>
</reference>
<dbReference type="Proteomes" id="UP000270094">
    <property type="component" value="Unassembled WGS sequence"/>
</dbReference>
<dbReference type="EMBL" id="UYYB01099309">
    <property type="protein sequence ID" value="VDM77481.1"/>
    <property type="molecule type" value="Genomic_DNA"/>
</dbReference>
<dbReference type="AlphaFoldDB" id="A0A3P7IWW2"/>
<name>A0A3P7IWW2_STRVU</name>
<proteinExistence type="predicted"/>
<organism evidence="1 2">
    <name type="scientific">Strongylus vulgaris</name>
    <name type="common">Blood worm</name>
    <dbReference type="NCBI Taxonomy" id="40348"/>
    <lineage>
        <taxon>Eukaryota</taxon>
        <taxon>Metazoa</taxon>
        <taxon>Ecdysozoa</taxon>
        <taxon>Nematoda</taxon>
        <taxon>Chromadorea</taxon>
        <taxon>Rhabditida</taxon>
        <taxon>Rhabditina</taxon>
        <taxon>Rhabditomorpha</taxon>
        <taxon>Strongyloidea</taxon>
        <taxon>Strongylidae</taxon>
        <taxon>Strongylus</taxon>
    </lineage>
</organism>
<accession>A0A3P7IWW2</accession>
<evidence type="ECO:0000313" key="1">
    <source>
        <dbReference type="EMBL" id="VDM77481.1"/>
    </source>
</evidence>